<feature type="binding site" evidence="12">
    <location>
        <position position="192"/>
    </location>
    <ligand>
        <name>Zn(2+)</name>
        <dbReference type="ChEBI" id="CHEBI:29105"/>
    </ligand>
</feature>
<dbReference type="PANTHER" id="PTHR11113:SF14">
    <property type="entry name" value="N-ACETYLGLUCOSAMINE-6-PHOSPHATE DEACETYLASE"/>
    <property type="match status" value="1"/>
</dbReference>
<feature type="binding site" evidence="11">
    <location>
        <position position="248"/>
    </location>
    <ligand>
        <name>substrate</name>
    </ligand>
</feature>
<dbReference type="InterPro" id="IPR011059">
    <property type="entry name" value="Metal-dep_hydrolase_composite"/>
</dbReference>
<evidence type="ECO:0000256" key="4">
    <source>
        <dbReference type="ARBA" id="ARBA00022723"/>
    </source>
</evidence>
<gene>
    <name evidence="14" type="primary">nagA</name>
    <name evidence="14" type="ORF">IAD15_10755</name>
</gene>
<dbReference type="PIRSF" id="PIRSF038994">
    <property type="entry name" value="NagA"/>
    <property type="match status" value="1"/>
</dbReference>
<dbReference type="Gene3D" id="3.20.20.140">
    <property type="entry name" value="Metal-dependent hydrolases"/>
    <property type="match status" value="1"/>
</dbReference>
<feature type="binding site" evidence="11">
    <location>
        <begin position="216"/>
        <end position="217"/>
    </location>
    <ligand>
        <name>substrate</name>
    </ligand>
</feature>
<dbReference type="CDD" id="cd00854">
    <property type="entry name" value="NagA"/>
    <property type="match status" value="1"/>
</dbReference>
<comment type="cofactor">
    <cofactor evidence="12">
        <name>a divalent metal cation</name>
        <dbReference type="ChEBI" id="CHEBI:60240"/>
    </cofactor>
    <text evidence="12">Binds 1 divalent metal cation per subunit.</text>
</comment>
<reference evidence="14" key="2">
    <citation type="journal article" date="2021" name="PeerJ">
        <title>Extensive microbial diversity within the chicken gut microbiome revealed by metagenomics and culture.</title>
        <authorList>
            <person name="Gilroy R."/>
            <person name="Ravi A."/>
            <person name="Getino M."/>
            <person name="Pursley I."/>
            <person name="Horton D.L."/>
            <person name="Alikhan N.F."/>
            <person name="Baker D."/>
            <person name="Gharbi K."/>
            <person name="Hall N."/>
            <person name="Watson M."/>
            <person name="Adriaenssens E.M."/>
            <person name="Foster-Nyarko E."/>
            <person name="Jarju S."/>
            <person name="Secka A."/>
            <person name="Antonio M."/>
            <person name="Oren A."/>
            <person name="Chaudhuri R.R."/>
            <person name="La Ragione R."/>
            <person name="Hildebrand F."/>
            <person name="Pallen M.J."/>
        </authorList>
    </citation>
    <scope>NUCLEOTIDE SEQUENCE</scope>
    <source>
        <strain evidence="14">CHK195-11698</strain>
    </source>
</reference>
<organism evidence="14 15">
    <name type="scientific">Candidatus Fimiplasma intestinipullorum</name>
    <dbReference type="NCBI Taxonomy" id="2840825"/>
    <lineage>
        <taxon>Bacteria</taxon>
        <taxon>Bacillati</taxon>
        <taxon>Bacillota</taxon>
        <taxon>Clostridia</taxon>
        <taxon>Eubacteriales</taxon>
        <taxon>Candidatus Fimiplasma</taxon>
    </lineage>
</organism>
<dbReference type="SUPFAM" id="SSF51556">
    <property type="entry name" value="Metallo-dependent hydrolases"/>
    <property type="match status" value="1"/>
</dbReference>
<comment type="catalytic activity">
    <reaction evidence="7">
        <text>N-acetyl-D-glucosamine 6-phosphate + H2O = D-glucosamine 6-phosphate + acetate</text>
        <dbReference type="Rhea" id="RHEA:22936"/>
        <dbReference type="ChEBI" id="CHEBI:15377"/>
        <dbReference type="ChEBI" id="CHEBI:30089"/>
        <dbReference type="ChEBI" id="CHEBI:57513"/>
        <dbReference type="ChEBI" id="CHEBI:58725"/>
        <dbReference type="EC" id="3.5.1.25"/>
    </reaction>
</comment>
<evidence type="ECO:0000256" key="1">
    <source>
        <dbReference type="ARBA" id="ARBA00010716"/>
    </source>
</evidence>
<feature type="binding site" evidence="11">
    <location>
        <position position="224"/>
    </location>
    <ligand>
        <name>substrate</name>
    </ligand>
</feature>
<dbReference type="GO" id="GO:0006046">
    <property type="term" value="P:N-acetylglucosamine catabolic process"/>
    <property type="evidence" value="ECO:0007669"/>
    <property type="project" value="TreeGrafter"/>
</dbReference>
<protein>
    <recommendedName>
        <fullName evidence="3">N-acetylglucosamine-6-phosphate deacetylase</fullName>
        <ecNumber evidence="2">3.5.1.25</ecNumber>
    </recommendedName>
</protein>
<evidence type="ECO:0000256" key="10">
    <source>
        <dbReference type="PIRSR" id="PIRSR038994-1"/>
    </source>
</evidence>
<feature type="binding site" evidence="12">
    <location>
        <position position="126"/>
    </location>
    <ligand>
        <name>Zn(2+)</name>
        <dbReference type="ChEBI" id="CHEBI:29105"/>
    </ligand>
</feature>
<dbReference type="PANTHER" id="PTHR11113">
    <property type="entry name" value="N-ACETYLGLUCOSAMINE-6-PHOSPHATE DEACETYLASE"/>
    <property type="match status" value="1"/>
</dbReference>
<evidence type="ECO:0000256" key="12">
    <source>
        <dbReference type="PIRSR" id="PIRSR038994-3"/>
    </source>
</evidence>
<evidence type="ECO:0000256" key="2">
    <source>
        <dbReference type="ARBA" id="ARBA00011899"/>
    </source>
</evidence>
<reference evidence="14" key="1">
    <citation type="submission" date="2020-10" db="EMBL/GenBank/DDBJ databases">
        <authorList>
            <person name="Gilroy R."/>
        </authorList>
    </citation>
    <scope>NUCLEOTIDE SEQUENCE</scope>
    <source>
        <strain evidence="14">CHK195-11698</strain>
    </source>
</reference>
<evidence type="ECO:0000256" key="7">
    <source>
        <dbReference type="ARBA" id="ARBA00047647"/>
    </source>
</evidence>
<dbReference type="NCBIfam" id="TIGR00221">
    <property type="entry name" value="nagA"/>
    <property type="match status" value="1"/>
</dbReference>
<dbReference type="Pfam" id="PF01979">
    <property type="entry name" value="Amidohydro_1"/>
    <property type="match status" value="1"/>
</dbReference>
<name>A0A9D1HQ76_9FIRM</name>
<feature type="active site" description="Proton donor/acceptor" evidence="10">
    <location>
        <position position="271"/>
    </location>
</feature>
<evidence type="ECO:0000256" key="6">
    <source>
        <dbReference type="ARBA" id="ARBA00023277"/>
    </source>
</evidence>
<feature type="binding site" evidence="11">
    <location>
        <begin position="304"/>
        <end position="306"/>
    </location>
    <ligand>
        <name>substrate</name>
    </ligand>
</feature>
<comment type="similarity">
    <text evidence="1 9">Belongs to the metallo-dependent hydrolases superfamily. NagA family.</text>
</comment>
<dbReference type="Proteomes" id="UP000824175">
    <property type="component" value="Unassembled WGS sequence"/>
</dbReference>
<dbReference type="InterPro" id="IPR003764">
    <property type="entry name" value="GlcNAc_6-P_deAcase"/>
</dbReference>
<dbReference type="InterPro" id="IPR032466">
    <property type="entry name" value="Metal_Hydrolase"/>
</dbReference>
<dbReference type="AlphaFoldDB" id="A0A9D1HQ76"/>
<evidence type="ECO:0000256" key="3">
    <source>
        <dbReference type="ARBA" id="ARBA00018029"/>
    </source>
</evidence>
<dbReference type="EMBL" id="DVMJ01000095">
    <property type="protein sequence ID" value="HIU14526.1"/>
    <property type="molecule type" value="Genomic_DNA"/>
</dbReference>
<feature type="binding site" evidence="11">
    <location>
        <position position="137"/>
    </location>
    <ligand>
        <name>substrate</name>
    </ligand>
</feature>
<keyword evidence="6 9" id="KW-0119">Carbohydrate metabolism</keyword>
<feature type="domain" description="Amidohydrolase-related" evidence="13">
    <location>
        <begin position="48"/>
        <end position="364"/>
    </location>
</feature>
<accession>A0A9D1HQ76</accession>
<proteinExistence type="inferred from homology"/>
<evidence type="ECO:0000313" key="14">
    <source>
        <dbReference type="EMBL" id="HIU14526.1"/>
    </source>
</evidence>
<evidence type="ECO:0000259" key="13">
    <source>
        <dbReference type="Pfam" id="PF01979"/>
    </source>
</evidence>
<dbReference type="SUPFAM" id="SSF51338">
    <property type="entry name" value="Composite domain of metallo-dependent hydrolases"/>
    <property type="match status" value="1"/>
</dbReference>
<feature type="binding site" evidence="12">
    <location>
        <position position="213"/>
    </location>
    <ligand>
        <name>Zn(2+)</name>
        <dbReference type="ChEBI" id="CHEBI:29105"/>
    </ligand>
</feature>
<sequence length="379" mass="41149">MKKAIVNGKVILKDTVQETNVLIEDDRIVGLSDSVPDGYELIDAKGLYVSPGFVDIHTHGRNLCDTMNGTPESIDTISVNCLKTGVTSFLPTTMTQSIDQTHQAIVNCAKYMGHENGAKVAGVHMEGPFIDQAHKGAQPGQYVLAPSIEAYQEMVGEHGKVIRLITIAPEQPGAEKLIHYLKAQGVTVSIGHTGATYEQAKTAFMTGVNHATHTYNAMTAFTHRAPGVVGAVFDSDEVYAELILDGFHVHWAAAKTLIREKGVEKVCLITDSMEASGVSDGTYQLGGQEVFVKNGQARLEDGTIAGSVLKLNVAVYNACHYLHMPIYEAVRMASYNPARSCHLMQIGQIAPYKKADLIMFDDKIDIKWAMLDGKEKSLA</sequence>
<evidence type="ECO:0000256" key="5">
    <source>
        <dbReference type="ARBA" id="ARBA00022801"/>
    </source>
</evidence>
<dbReference type="GO" id="GO:0008448">
    <property type="term" value="F:N-acetylglucosamine-6-phosphate deacetylase activity"/>
    <property type="evidence" value="ECO:0007669"/>
    <property type="project" value="UniProtKB-EC"/>
</dbReference>
<evidence type="ECO:0000256" key="11">
    <source>
        <dbReference type="PIRSR" id="PIRSR038994-2"/>
    </source>
</evidence>
<keyword evidence="5 9" id="KW-0378">Hydrolase</keyword>
<dbReference type="GO" id="GO:0046872">
    <property type="term" value="F:metal ion binding"/>
    <property type="evidence" value="ECO:0007669"/>
    <property type="project" value="UniProtKB-KW"/>
</dbReference>
<evidence type="ECO:0000313" key="15">
    <source>
        <dbReference type="Proteomes" id="UP000824175"/>
    </source>
</evidence>
<dbReference type="Gene3D" id="2.30.40.10">
    <property type="entry name" value="Urease, subunit C, domain 1"/>
    <property type="match status" value="1"/>
</dbReference>
<dbReference type="FunFam" id="3.20.20.140:FF:000004">
    <property type="entry name" value="N-acetylglucosamine-6-phosphate deacetylase"/>
    <property type="match status" value="1"/>
</dbReference>
<evidence type="ECO:0000256" key="9">
    <source>
        <dbReference type="PIRNR" id="PIRNR038994"/>
    </source>
</evidence>
<dbReference type="EC" id="3.5.1.25" evidence="2"/>
<evidence type="ECO:0000256" key="8">
    <source>
        <dbReference type="ARBA" id="ARBA00060590"/>
    </source>
</evidence>
<comment type="caution">
    <text evidence="14">The sequence shown here is derived from an EMBL/GenBank/DDBJ whole genome shotgun (WGS) entry which is preliminary data.</text>
</comment>
<keyword evidence="4 12" id="KW-0479">Metal-binding</keyword>
<dbReference type="InterPro" id="IPR006680">
    <property type="entry name" value="Amidohydro-rel"/>
</dbReference>
<comment type="pathway">
    <text evidence="8">Amino-sugar metabolism; N-acetylneuraminate degradation; D-fructose 6-phosphate from N-acetylneuraminate: step 4/5.</text>
</comment>